<dbReference type="EMBL" id="JAACJS010000002">
    <property type="protein sequence ID" value="NCI48508.1"/>
    <property type="molecule type" value="Genomic_DNA"/>
</dbReference>
<proteinExistence type="predicted"/>
<dbReference type="Proteomes" id="UP000753802">
    <property type="component" value="Unassembled WGS sequence"/>
</dbReference>
<protein>
    <submittedName>
        <fullName evidence="1">Uncharacterized protein</fullName>
    </submittedName>
</protein>
<gene>
    <name evidence="1" type="ORF">GWC95_01145</name>
</gene>
<accession>A0ABW9ZR38</accession>
<name>A0ABW9ZR38_9BACT</name>
<evidence type="ECO:0000313" key="1">
    <source>
        <dbReference type="EMBL" id="NCI48508.1"/>
    </source>
</evidence>
<organism evidence="1 2">
    <name type="scientific">Sediminibacterium roseum</name>
    <dbReference type="NCBI Taxonomy" id="1978412"/>
    <lineage>
        <taxon>Bacteria</taxon>
        <taxon>Pseudomonadati</taxon>
        <taxon>Bacteroidota</taxon>
        <taxon>Chitinophagia</taxon>
        <taxon>Chitinophagales</taxon>
        <taxon>Chitinophagaceae</taxon>
        <taxon>Sediminibacterium</taxon>
    </lineage>
</organism>
<dbReference type="RefSeq" id="WP_161816831.1">
    <property type="nucleotide sequence ID" value="NZ_JAACJS010000002.1"/>
</dbReference>
<evidence type="ECO:0000313" key="2">
    <source>
        <dbReference type="Proteomes" id="UP000753802"/>
    </source>
</evidence>
<comment type="caution">
    <text evidence="1">The sequence shown here is derived from an EMBL/GenBank/DDBJ whole genome shotgun (WGS) entry which is preliminary data.</text>
</comment>
<keyword evidence="2" id="KW-1185">Reference proteome</keyword>
<reference evidence="1 2" key="1">
    <citation type="submission" date="2020-01" db="EMBL/GenBank/DDBJ databases">
        <title>Genome analysis.</title>
        <authorList>
            <person name="Wu S."/>
            <person name="Wang G."/>
        </authorList>
    </citation>
    <scope>NUCLEOTIDE SEQUENCE [LARGE SCALE GENOMIC DNA]</scope>
    <source>
        <strain evidence="1 2">SYL130</strain>
    </source>
</reference>
<sequence>MRRLLTFIAVVFCLHNTSAQKKIILEKMRCLSAVGPTMSYLKDAGIKRTIASHLNRTFERSGFPSLADTSTLANIEFPSRIADLNGGDVSFNDKDTSLFHLYLDLFETLPGSYFAPAERLLSVDTNMQTRAKTVFLLRAYIFRSDKKQVFGEELNVVITSAESVGMGVPYSTRLGKLFLTPKAFTEMFRAATGILFDPKNELTLIEIKASPAFMVDDYILPQTTNKPRTFVTTNKSIGSYVYQGQNEMIRLGVAEYEEIILRGKKAQSYNDDFVSVVKSRPNYASSDFVFLRQVCRDVVRDKNYLVKLCVQVDPATVLPEPYTFTNFLPLDFHYLFLENDTLARFTIQTNKFDETKKIVPAKVFNGVDSSSFFTIAPALQPEPVRYEYIVKGTIAQRKFTVKCSGNGNNVKEIFIDDKLVCIAQGKFNPEKFVVFDASLSSDILNPLLMIGFNRFFE</sequence>